<evidence type="ECO:0000256" key="1">
    <source>
        <dbReference type="ARBA" id="ARBA00006484"/>
    </source>
</evidence>
<keyword evidence="3" id="KW-0560">Oxidoreductase</keyword>
<comment type="similarity">
    <text evidence="1">Belongs to the short-chain dehydrogenases/reductases (SDR) family.</text>
</comment>
<dbReference type="GO" id="GO:0016020">
    <property type="term" value="C:membrane"/>
    <property type="evidence" value="ECO:0007669"/>
    <property type="project" value="TreeGrafter"/>
</dbReference>
<dbReference type="Proteomes" id="UP000053555">
    <property type="component" value="Unassembled WGS sequence"/>
</dbReference>
<name>A0A0B2PZ60_GLYSO</name>
<accession>A0A0B2PZ60</accession>
<gene>
    <name evidence="5" type="ORF">glysoja_047078</name>
</gene>
<dbReference type="SUPFAM" id="SSF51735">
    <property type="entry name" value="NAD(P)-binding Rossmann-fold domains"/>
    <property type="match status" value="1"/>
</dbReference>
<dbReference type="PANTHER" id="PTHR43490:SF123">
    <property type="entry name" value="SHORT CHAIN DEHYDROGENASE"/>
    <property type="match status" value="1"/>
</dbReference>
<dbReference type="PANTHER" id="PTHR43490">
    <property type="entry name" value="(+)-NEOMENTHOL DEHYDROGENASE"/>
    <property type="match status" value="1"/>
</dbReference>
<dbReference type="InterPro" id="IPR002347">
    <property type="entry name" value="SDR_fam"/>
</dbReference>
<dbReference type="EMBL" id="KN662978">
    <property type="protein sequence ID" value="KHN12827.1"/>
    <property type="molecule type" value="Genomic_DNA"/>
</dbReference>
<evidence type="ECO:0000313" key="5">
    <source>
        <dbReference type="EMBL" id="KHN12827.1"/>
    </source>
</evidence>
<keyword evidence="2" id="KW-0521">NADP</keyword>
<sequence length="63" mass="6959">MEEATKRYAVVTGANKGIGFAICKQLASKGIIAVLTATNEKLKDLVFLAVWFFINLMLQTLRV</sequence>
<reference evidence="5" key="1">
    <citation type="submission" date="2014-07" db="EMBL/GenBank/DDBJ databases">
        <title>Identification of a novel salt tolerance gene in wild soybean by whole-genome sequencing.</title>
        <authorList>
            <person name="Lam H.-M."/>
            <person name="Qi X."/>
            <person name="Li M.-W."/>
            <person name="Liu X."/>
            <person name="Xie M."/>
            <person name="Ni M."/>
            <person name="Xu X."/>
        </authorList>
    </citation>
    <scope>NUCLEOTIDE SEQUENCE [LARGE SCALE GENOMIC DNA]</scope>
    <source>
        <tissue evidence="5">Root</tissue>
    </source>
</reference>
<evidence type="ECO:0000256" key="4">
    <source>
        <dbReference type="SAM" id="Phobius"/>
    </source>
</evidence>
<dbReference type="AlphaFoldDB" id="A0A0B2PZ60"/>
<dbReference type="GO" id="GO:0016491">
    <property type="term" value="F:oxidoreductase activity"/>
    <property type="evidence" value="ECO:0007669"/>
    <property type="project" value="UniProtKB-KW"/>
</dbReference>
<keyword evidence="4" id="KW-0472">Membrane</keyword>
<keyword evidence="4" id="KW-0812">Transmembrane</keyword>
<protein>
    <submittedName>
        <fullName evidence="5">(-)-isopiperitenone reductase</fullName>
    </submittedName>
</protein>
<proteinExistence type="inferred from homology"/>
<dbReference type="Pfam" id="PF00106">
    <property type="entry name" value="adh_short"/>
    <property type="match status" value="1"/>
</dbReference>
<dbReference type="InterPro" id="IPR036291">
    <property type="entry name" value="NAD(P)-bd_dom_sf"/>
</dbReference>
<dbReference type="Gene3D" id="3.40.50.720">
    <property type="entry name" value="NAD(P)-binding Rossmann-like Domain"/>
    <property type="match status" value="1"/>
</dbReference>
<evidence type="ECO:0000256" key="3">
    <source>
        <dbReference type="ARBA" id="ARBA00023002"/>
    </source>
</evidence>
<feature type="transmembrane region" description="Helical" evidence="4">
    <location>
        <begin position="45"/>
        <end position="61"/>
    </location>
</feature>
<keyword evidence="4" id="KW-1133">Transmembrane helix</keyword>
<organism evidence="5">
    <name type="scientific">Glycine soja</name>
    <name type="common">Wild soybean</name>
    <dbReference type="NCBI Taxonomy" id="3848"/>
    <lineage>
        <taxon>Eukaryota</taxon>
        <taxon>Viridiplantae</taxon>
        <taxon>Streptophyta</taxon>
        <taxon>Embryophyta</taxon>
        <taxon>Tracheophyta</taxon>
        <taxon>Spermatophyta</taxon>
        <taxon>Magnoliopsida</taxon>
        <taxon>eudicotyledons</taxon>
        <taxon>Gunneridae</taxon>
        <taxon>Pentapetalae</taxon>
        <taxon>rosids</taxon>
        <taxon>fabids</taxon>
        <taxon>Fabales</taxon>
        <taxon>Fabaceae</taxon>
        <taxon>Papilionoideae</taxon>
        <taxon>50 kb inversion clade</taxon>
        <taxon>NPAAA clade</taxon>
        <taxon>indigoferoid/millettioid clade</taxon>
        <taxon>Phaseoleae</taxon>
        <taxon>Glycine</taxon>
        <taxon>Glycine subgen. Soja</taxon>
    </lineage>
</organism>
<evidence type="ECO:0000256" key="2">
    <source>
        <dbReference type="ARBA" id="ARBA00022857"/>
    </source>
</evidence>